<evidence type="ECO:0000259" key="1">
    <source>
        <dbReference type="Pfam" id="PF03050"/>
    </source>
</evidence>
<dbReference type="Pfam" id="PF03050">
    <property type="entry name" value="DDE_Tnp_IS66"/>
    <property type="match status" value="1"/>
</dbReference>
<dbReference type="Proteomes" id="UP000452141">
    <property type="component" value="Unassembled WGS sequence"/>
</dbReference>
<dbReference type="PANTHER" id="PTHR33678">
    <property type="entry name" value="BLL1576 PROTEIN"/>
    <property type="match status" value="1"/>
</dbReference>
<feature type="domain" description="Transposase IS66 central" evidence="1">
    <location>
        <begin position="8"/>
        <end position="245"/>
    </location>
</feature>
<dbReference type="InterPro" id="IPR004291">
    <property type="entry name" value="Transposase_IS66_central"/>
</dbReference>
<accession>A0A844FMG9</accession>
<dbReference type="Pfam" id="PF13817">
    <property type="entry name" value="DDE_Tnp_IS66_C"/>
    <property type="match status" value="1"/>
</dbReference>
<dbReference type="InterPro" id="IPR039552">
    <property type="entry name" value="IS66_C"/>
</dbReference>
<dbReference type="AlphaFoldDB" id="A0A844FMG9"/>
<dbReference type="InterPro" id="IPR052344">
    <property type="entry name" value="Transposase-related"/>
</dbReference>
<name>A0A844FMG9_9LACO</name>
<organism evidence="3 4">
    <name type="scientific">Lactobacillus equicursoris</name>
    <dbReference type="NCBI Taxonomy" id="420645"/>
    <lineage>
        <taxon>Bacteria</taxon>
        <taxon>Bacillati</taxon>
        <taxon>Bacillota</taxon>
        <taxon>Bacilli</taxon>
        <taxon>Lactobacillales</taxon>
        <taxon>Lactobacillaceae</taxon>
        <taxon>Lactobacillus</taxon>
    </lineage>
</organism>
<gene>
    <name evidence="3" type="ORF">FYJ61_03675</name>
</gene>
<dbReference type="PANTHER" id="PTHR33678:SF1">
    <property type="entry name" value="BLL1576 PROTEIN"/>
    <property type="match status" value="1"/>
</dbReference>
<evidence type="ECO:0000313" key="3">
    <source>
        <dbReference type="EMBL" id="MST79596.1"/>
    </source>
</evidence>
<evidence type="ECO:0000313" key="4">
    <source>
        <dbReference type="Proteomes" id="UP000452141"/>
    </source>
</evidence>
<dbReference type="NCBIfam" id="NF033517">
    <property type="entry name" value="transpos_IS66"/>
    <property type="match status" value="1"/>
</dbReference>
<sequence>MYGKLAIKVCEYYLSSLYERLRQELLKLEVIHADETPYRVLDSERAKDYVWTFLSGKHAKTPIVLYHHGSRKGTEAWNFLTGFSGYLHCDQYPGYLRLSQQDVTLVGCMAHARRKFRDSLPKDKARESDATSVAKQGIHYCDQMFSLEHSWKDLSAEERYKKRQSELKPLLKKFSDWCYKKSVSVLPSGKLGAAFQYCLNHMDKFMNILKDGRLELSNNRAERAVKEIVMGRKNWLFSQSSTGAKAMAIIMSILETAKQNGLDQFKYINYLLDKLPNEPSLLDNQRLEAYLPWSENVQLHCK</sequence>
<dbReference type="EMBL" id="VUMW01000006">
    <property type="protein sequence ID" value="MST79596.1"/>
    <property type="molecule type" value="Genomic_DNA"/>
</dbReference>
<evidence type="ECO:0000259" key="2">
    <source>
        <dbReference type="Pfam" id="PF13817"/>
    </source>
</evidence>
<feature type="domain" description="Transposase IS66 C-terminal" evidence="2">
    <location>
        <begin position="252"/>
        <end position="293"/>
    </location>
</feature>
<comment type="caution">
    <text evidence="3">The sequence shown here is derived from an EMBL/GenBank/DDBJ whole genome shotgun (WGS) entry which is preliminary data.</text>
</comment>
<proteinExistence type="predicted"/>
<protein>
    <submittedName>
        <fullName evidence="3">IS66 family transposase</fullName>
    </submittedName>
</protein>
<reference evidence="3 4" key="1">
    <citation type="submission" date="2019-08" db="EMBL/GenBank/DDBJ databases">
        <title>In-depth cultivation of the pig gut microbiome towards novel bacterial diversity and tailored functional studies.</title>
        <authorList>
            <person name="Wylensek D."/>
            <person name="Hitch T.C.A."/>
            <person name="Clavel T."/>
        </authorList>
    </citation>
    <scope>NUCLEOTIDE SEQUENCE [LARGE SCALE GENOMIC DNA]</scope>
    <source>
        <strain evidence="3 4">WCA-470BD-2E</strain>
    </source>
</reference>